<organism evidence="1">
    <name type="scientific">Caudovirales sp. ctUL28</name>
    <dbReference type="NCBI Taxonomy" id="2826778"/>
    <lineage>
        <taxon>Viruses</taxon>
        <taxon>Duplodnaviria</taxon>
        <taxon>Heunggongvirae</taxon>
        <taxon>Uroviricota</taxon>
        <taxon>Caudoviricetes</taxon>
    </lineage>
</organism>
<proteinExistence type="predicted"/>
<accession>A0A8S5MVL0</accession>
<dbReference type="EMBL" id="BK014996">
    <property type="protein sequence ID" value="DAD86236.1"/>
    <property type="molecule type" value="Genomic_DNA"/>
</dbReference>
<protein>
    <submittedName>
        <fullName evidence="1">Uncharacterized protein</fullName>
    </submittedName>
</protein>
<sequence>MVQTGASLPFPIPVIQLMPKEVQLPIVLLP</sequence>
<reference evidence="1" key="1">
    <citation type="journal article" date="2021" name="Proc. Natl. Acad. Sci. U.S.A.">
        <title>A Catalog of Tens of Thousands of Viruses from Human Metagenomes Reveals Hidden Associations with Chronic Diseases.</title>
        <authorList>
            <person name="Tisza M.J."/>
            <person name="Buck C.B."/>
        </authorList>
    </citation>
    <scope>NUCLEOTIDE SEQUENCE</scope>
    <source>
        <strain evidence="1">CtUL28</strain>
    </source>
</reference>
<evidence type="ECO:0000313" key="1">
    <source>
        <dbReference type="EMBL" id="DAD86236.1"/>
    </source>
</evidence>
<name>A0A8S5MVL0_9CAUD</name>